<accession>A0ACB8ETF2</accession>
<gene>
    <name evidence="1" type="ORF">K3G42_000690</name>
</gene>
<keyword evidence="2" id="KW-1185">Reference proteome</keyword>
<comment type="caution">
    <text evidence="1">The sequence shown here is derived from an EMBL/GenBank/DDBJ whole genome shotgun (WGS) entry which is preliminary data.</text>
</comment>
<protein>
    <submittedName>
        <fullName evidence="1">Uncharacterized protein</fullName>
    </submittedName>
</protein>
<proteinExistence type="predicted"/>
<sequence length="151" mass="16222">MGIVVHEHLECHRFATTGISQSKAAIHRNMVVLSCTDHRSRGRAPSTQPVTRHGLNSSDKANGFVQSPAEHQYALRSPAGSKPQGWPQGLGLDLVGVGDDGQRRIKGLFCLEGHQLMISPVPWARGKSAHPVGNILRPRGLCSLDADAVVP</sequence>
<name>A0ACB8ETF2_9SAUR</name>
<evidence type="ECO:0000313" key="1">
    <source>
        <dbReference type="EMBL" id="KAH7996086.1"/>
    </source>
</evidence>
<dbReference type="Proteomes" id="UP000827872">
    <property type="component" value="Linkage Group LG15"/>
</dbReference>
<reference evidence="1" key="1">
    <citation type="submission" date="2021-08" db="EMBL/GenBank/DDBJ databases">
        <title>The first chromosome-level gecko genome reveals the dynamic sex chromosomes of Neotropical dwarf geckos (Sphaerodactylidae: Sphaerodactylus).</title>
        <authorList>
            <person name="Pinto B.J."/>
            <person name="Keating S.E."/>
            <person name="Gamble T."/>
        </authorList>
    </citation>
    <scope>NUCLEOTIDE SEQUENCE</scope>
    <source>
        <strain evidence="1">TG3544</strain>
    </source>
</reference>
<organism evidence="1 2">
    <name type="scientific">Sphaerodactylus townsendi</name>
    <dbReference type="NCBI Taxonomy" id="933632"/>
    <lineage>
        <taxon>Eukaryota</taxon>
        <taxon>Metazoa</taxon>
        <taxon>Chordata</taxon>
        <taxon>Craniata</taxon>
        <taxon>Vertebrata</taxon>
        <taxon>Euteleostomi</taxon>
        <taxon>Lepidosauria</taxon>
        <taxon>Squamata</taxon>
        <taxon>Bifurcata</taxon>
        <taxon>Gekkota</taxon>
        <taxon>Sphaerodactylidae</taxon>
        <taxon>Sphaerodactylus</taxon>
    </lineage>
</organism>
<evidence type="ECO:0000313" key="2">
    <source>
        <dbReference type="Proteomes" id="UP000827872"/>
    </source>
</evidence>
<dbReference type="EMBL" id="CM037628">
    <property type="protein sequence ID" value="KAH7996086.1"/>
    <property type="molecule type" value="Genomic_DNA"/>
</dbReference>